<proteinExistence type="predicted"/>
<comment type="caution">
    <text evidence="2">The sequence shown here is derived from an EMBL/GenBank/DDBJ whole genome shotgun (WGS) entry which is preliminary data.</text>
</comment>
<organism evidence="2 3">
    <name type="scientific">Hirschia litorea</name>
    <dbReference type="NCBI Taxonomy" id="1199156"/>
    <lineage>
        <taxon>Bacteria</taxon>
        <taxon>Pseudomonadati</taxon>
        <taxon>Pseudomonadota</taxon>
        <taxon>Alphaproteobacteria</taxon>
        <taxon>Hyphomonadales</taxon>
        <taxon>Hyphomonadaceae</taxon>
        <taxon>Hirschia</taxon>
    </lineage>
</organism>
<dbReference type="InterPro" id="IPR029068">
    <property type="entry name" value="Glyas_Bleomycin-R_OHBP_Dase"/>
</dbReference>
<sequence length="123" mass="13775">MKLGLFSLSLAVKELAISKVFYEKLGFSAYAGHEEQGWLIMKNGDTIIGLFEGMIEKNMLTFNPGWDENTNRLKDFTDVRDIQKSLKADGIEIEKEVNEDSIGPASFIVIDPDGNPILIDQHV</sequence>
<evidence type="ECO:0000259" key="1">
    <source>
        <dbReference type="Pfam" id="PF00903"/>
    </source>
</evidence>
<dbReference type="Proteomes" id="UP001596492">
    <property type="component" value="Unassembled WGS sequence"/>
</dbReference>
<protein>
    <submittedName>
        <fullName evidence="2">VOC family protein</fullName>
    </submittedName>
</protein>
<reference evidence="3" key="1">
    <citation type="journal article" date="2019" name="Int. J. Syst. Evol. Microbiol.">
        <title>The Global Catalogue of Microorganisms (GCM) 10K type strain sequencing project: providing services to taxonomists for standard genome sequencing and annotation.</title>
        <authorList>
            <consortium name="The Broad Institute Genomics Platform"/>
            <consortium name="The Broad Institute Genome Sequencing Center for Infectious Disease"/>
            <person name="Wu L."/>
            <person name="Ma J."/>
        </authorList>
    </citation>
    <scope>NUCLEOTIDE SEQUENCE [LARGE SCALE GENOMIC DNA]</scope>
    <source>
        <strain evidence="3">CCUG 51308</strain>
    </source>
</reference>
<dbReference type="SUPFAM" id="SSF54593">
    <property type="entry name" value="Glyoxalase/Bleomycin resistance protein/Dihydroxybiphenyl dioxygenase"/>
    <property type="match status" value="1"/>
</dbReference>
<dbReference type="PANTHER" id="PTHR36503:SF1">
    <property type="entry name" value="BLR2520 PROTEIN"/>
    <property type="match status" value="1"/>
</dbReference>
<evidence type="ECO:0000313" key="2">
    <source>
        <dbReference type="EMBL" id="MFC7291486.1"/>
    </source>
</evidence>
<dbReference type="RefSeq" id="WP_382166717.1">
    <property type="nucleotide sequence ID" value="NZ_JBHTBR010000004.1"/>
</dbReference>
<feature type="domain" description="Glyoxalase/fosfomycin resistance/dioxygenase" evidence="1">
    <location>
        <begin position="8"/>
        <end position="117"/>
    </location>
</feature>
<name>A0ABW2IK13_9PROT</name>
<gene>
    <name evidence="2" type="ORF">ACFQS8_07660</name>
</gene>
<evidence type="ECO:0000313" key="3">
    <source>
        <dbReference type="Proteomes" id="UP001596492"/>
    </source>
</evidence>
<dbReference type="EMBL" id="JBHTBR010000004">
    <property type="protein sequence ID" value="MFC7291486.1"/>
    <property type="molecule type" value="Genomic_DNA"/>
</dbReference>
<dbReference type="InterPro" id="IPR004360">
    <property type="entry name" value="Glyas_Fos-R_dOase_dom"/>
</dbReference>
<dbReference type="Gene3D" id="3.10.180.10">
    <property type="entry name" value="2,3-Dihydroxybiphenyl 1,2-Dioxygenase, domain 1"/>
    <property type="match status" value="1"/>
</dbReference>
<dbReference type="Pfam" id="PF00903">
    <property type="entry name" value="Glyoxalase"/>
    <property type="match status" value="1"/>
</dbReference>
<dbReference type="PANTHER" id="PTHR36503">
    <property type="entry name" value="BLR2520 PROTEIN"/>
    <property type="match status" value="1"/>
</dbReference>
<accession>A0ABW2IK13</accession>
<keyword evidence="3" id="KW-1185">Reference proteome</keyword>